<reference evidence="16" key="1">
    <citation type="submission" date="2020-10" db="EMBL/GenBank/DDBJ databases">
        <authorList>
            <person name="Gilroy R."/>
        </authorList>
    </citation>
    <scope>NUCLEOTIDE SEQUENCE</scope>
    <source>
        <strain evidence="16">CHK158-818</strain>
    </source>
</reference>
<evidence type="ECO:0000256" key="10">
    <source>
        <dbReference type="ARBA" id="ARBA00044932"/>
    </source>
</evidence>
<dbReference type="InterPro" id="IPR007693">
    <property type="entry name" value="DNA_helicase_DnaB-like_N"/>
</dbReference>
<keyword evidence="9" id="KW-0413">Isomerase</keyword>
<dbReference type="GO" id="GO:0003677">
    <property type="term" value="F:DNA binding"/>
    <property type="evidence" value="ECO:0007669"/>
    <property type="project" value="UniProtKB-UniRule"/>
</dbReference>
<comment type="caution">
    <text evidence="16">The sequence shown here is derived from an EMBL/GenBank/DDBJ whole genome shotgun (WGS) entry which is preliminary data.</text>
</comment>
<dbReference type="InterPro" id="IPR007694">
    <property type="entry name" value="DNA_helicase_DnaB-like_C"/>
</dbReference>
<feature type="domain" description="SF4 helicase" evidence="15">
    <location>
        <begin position="194"/>
        <end position="467"/>
    </location>
</feature>
<dbReference type="GO" id="GO:0016787">
    <property type="term" value="F:hydrolase activity"/>
    <property type="evidence" value="ECO:0007669"/>
    <property type="project" value="UniProtKB-KW"/>
</dbReference>
<dbReference type="Pfam" id="PF00772">
    <property type="entry name" value="DnaB"/>
    <property type="match status" value="1"/>
</dbReference>
<dbReference type="SUPFAM" id="SSF52540">
    <property type="entry name" value="P-loop containing nucleoside triphosphate hydrolases"/>
    <property type="match status" value="1"/>
</dbReference>
<keyword evidence="2 13" id="KW-0639">Primosome</keyword>
<protein>
    <recommendedName>
        <fullName evidence="12 13">Replicative DNA helicase</fullName>
        <ecNumber evidence="12 13">5.6.2.3</ecNumber>
    </recommendedName>
</protein>
<dbReference type="Pfam" id="PF03796">
    <property type="entry name" value="DnaB_C"/>
    <property type="match status" value="1"/>
</dbReference>
<keyword evidence="8 13" id="KW-0238">DNA-binding</keyword>
<evidence type="ECO:0000256" key="14">
    <source>
        <dbReference type="SAM" id="MobiDB-lite"/>
    </source>
</evidence>
<dbReference type="FunFam" id="3.40.50.300:FF:000076">
    <property type="entry name" value="Replicative DNA helicase"/>
    <property type="match status" value="1"/>
</dbReference>
<evidence type="ECO:0000256" key="9">
    <source>
        <dbReference type="ARBA" id="ARBA00023235"/>
    </source>
</evidence>
<dbReference type="InterPro" id="IPR027417">
    <property type="entry name" value="P-loop_NTPase"/>
</dbReference>
<dbReference type="PROSITE" id="PS51199">
    <property type="entry name" value="SF4_HELICASE"/>
    <property type="match status" value="1"/>
</dbReference>
<dbReference type="EMBL" id="DVNA01000103">
    <property type="protein sequence ID" value="HIU55019.1"/>
    <property type="molecule type" value="Genomic_DNA"/>
</dbReference>
<dbReference type="InterPro" id="IPR007692">
    <property type="entry name" value="DNA_helicase_DnaB"/>
</dbReference>
<evidence type="ECO:0000256" key="8">
    <source>
        <dbReference type="ARBA" id="ARBA00023125"/>
    </source>
</evidence>
<dbReference type="NCBIfam" id="TIGR00665">
    <property type="entry name" value="DnaB"/>
    <property type="match status" value="1"/>
</dbReference>
<gene>
    <name evidence="16" type="primary">dnaB</name>
    <name evidence="16" type="ORF">IAB03_04320</name>
</gene>
<evidence type="ECO:0000256" key="3">
    <source>
        <dbReference type="ARBA" id="ARBA00022705"/>
    </source>
</evidence>
<keyword evidence="6 13" id="KW-0347">Helicase</keyword>
<evidence type="ECO:0000313" key="17">
    <source>
        <dbReference type="Proteomes" id="UP000824112"/>
    </source>
</evidence>
<dbReference type="GO" id="GO:0042802">
    <property type="term" value="F:identical protein binding"/>
    <property type="evidence" value="ECO:0007669"/>
    <property type="project" value="UniProtKB-ARBA"/>
</dbReference>
<dbReference type="Gene3D" id="3.40.50.300">
    <property type="entry name" value="P-loop containing nucleotide triphosphate hydrolases"/>
    <property type="match status" value="1"/>
</dbReference>
<comment type="similarity">
    <text evidence="1 13">Belongs to the helicase family. DnaB subfamily.</text>
</comment>
<dbReference type="NCBIfam" id="NF004384">
    <property type="entry name" value="PRK05748.1"/>
    <property type="match status" value="1"/>
</dbReference>
<sequence length="521" mass="58558">MEPKRNYRNNKLNNSTPIPEFGKLQPQAPELEEAVLGALMLEKDAYSIVSDILKPECFYERTNQLIYSAIVDLASRQQPIDMLTVTEQLRKRGDLEAVGGAYFITELTGRVASAAHIEFHARIIAQKYLARELIRFSSEVQTKAFDDTNDVDDLMEEAEGKLFEISQRNVKKDVTQINPIIKEALDNLQIASNRKDGLSGLQTGFHALDKITSGWQNSDLVIIAARPAMGKTAFVLSMAKNMAIDYNTPVAVFSLEMSNVQLVNRLIINTCEIPGEKIKSGQLTTAEWDQLMTKIKGLYDAPIYIDDTPSLSVFELRTKARRLVREHGIKLIIIDYLQLMNASGMNFGSREQEVSTISRSLKGLAKELNIPIIALSQLNRGVETRQKEDKRPQLADLRESGAIEQDADMVCFIHRPEYYKITEDEKGNSLIGVAEIIIAKHRNGAVGDIRLNFKGEFARFQNMNEEMLLTPSSKENVTIYKSKMYDEPGPSSYGLQNAAFNAFNNTEDFLQGNKSSDQPPY</sequence>
<dbReference type="GO" id="GO:0005829">
    <property type="term" value="C:cytosol"/>
    <property type="evidence" value="ECO:0007669"/>
    <property type="project" value="TreeGrafter"/>
</dbReference>
<evidence type="ECO:0000256" key="1">
    <source>
        <dbReference type="ARBA" id="ARBA00008428"/>
    </source>
</evidence>
<proteinExistence type="inferred from homology"/>
<evidence type="ECO:0000256" key="5">
    <source>
        <dbReference type="ARBA" id="ARBA00022801"/>
    </source>
</evidence>
<dbReference type="Proteomes" id="UP000824112">
    <property type="component" value="Unassembled WGS sequence"/>
</dbReference>
<evidence type="ECO:0000256" key="4">
    <source>
        <dbReference type="ARBA" id="ARBA00022741"/>
    </source>
</evidence>
<keyword evidence="5 13" id="KW-0378">Hydrolase</keyword>
<dbReference type="FunFam" id="1.10.860.10:FF:000001">
    <property type="entry name" value="Replicative DNA helicase"/>
    <property type="match status" value="1"/>
</dbReference>
<dbReference type="GO" id="GO:0006269">
    <property type="term" value="P:DNA replication, synthesis of primer"/>
    <property type="evidence" value="ECO:0007669"/>
    <property type="project" value="UniProtKB-UniRule"/>
</dbReference>
<feature type="region of interest" description="Disordered" evidence="14">
    <location>
        <begin position="1"/>
        <end position="24"/>
    </location>
</feature>
<comment type="function">
    <text evidence="10 13">The main replicative DNA helicase, it participates in initiation and elongation during chromosome replication. Travels ahead of the DNA replisome, separating dsDNA into templates for DNA synthesis. A processive ATP-dependent 5'-3' DNA helicase it has DNA-dependent ATPase activity.</text>
</comment>
<evidence type="ECO:0000256" key="12">
    <source>
        <dbReference type="NCBIfam" id="TIGR00665"/>
    </source>
</evidence>
<evidence type="ECO:0000256" key="6">
    <source>
        <dbReference type="ARBA" id="ARBA00022806"/>
    </source>
</evidence>
<dbReference type="CDD" id="cd00984">
    <property type="entry name" value="DnaB_C"/>
    <property type="match status" value="1"/>
</dbReference>
<keyword evidence="3 13" id="KW-0235">DNA replication</keyword>
<dbReference type="GO" id="GO:0005524">
    <property type="term" value="F:ATP binding"/>
    <property type="evidence" value="ECO:0007669"/>
    <property type="project" value="UniProtKB-UniRule"/>
</dbReference>
<dbReference type="EC" id="5.6.2.3" evidence="12 13"/>
<evidence type="ECO:0000256" key="11">
    <source>
        <dbReference type="ARBA" id="ARBA00048954"/>
    </source>
</evidence>
<keyword evidence="7 13" id="KW-0067">ATP-binding</keyword>
<accession>A0A9D1M7E3</accession>
<dbReference type="AlphaFoldDB" id="A0A9D1M7E3"/>
<organism evidence="16 17">
    <name type="scientific">Candidatus Gallibacteroides avistercoris</name>
    <dbReference type="NCBI Taxonomy" id="2840833"/>
    <lineage>
        <taxon>Bacteria</taxon>
        <taxon>Pseudomonadati</taxon>
        <taxon>Bacteroidota</taxon>
        <taxon>Bacteroidia</taxon>
        <taxon>Bacteroidales</taxon>
        <taxon>Bacteroidaceae</taxon>
        <taxon>Bacteroidaceae incertae sedis</taxon>
        <taxon>Candidatus Gallibacteroides</taxon>
    </lineage>
</organism>
<reference evidence="16" key="2">
    <citation type="journal article" date="2021" name="PeerJ">
        <title>Extensive microbial diversity within the chicken gut microbiome revealed by metagenomics and culture.</title>
        <authorList>
            <person name="Gilroy R."/>
            <person name="Ravi A."/>
            <person name="Getino M."/>
            <person name="Pursley I."/>
            <person name="Horton D.L."/>
            <person name="Alikhan N.F."/>
            <person name="Baker D."/>
            <person name="Gharbi K."/>
            <person name="Hall N."/>
            <person name="Watson M."/>
            <person name="Adriaenssens E.M."/>
            <person name="Foster-Nyarko E."/>
            <person name="Jarju S."/>
            <person name="Secka A."/>
            <person name="Antonio M."/>
            <person name="Oren A."/>
            <person name="Chaudhuri R.R."/>
            <person name="La Ragione R."/>
            <person name="Hildebrand F."/>
            <person name="Pallen M.J."/>
        </authorList>
    </citation>
    <scope>NUCLEOTIDE SEQUENCE</scope>
    <source>
        <strain evidence="16">CHK158-818</strain>
    </source>
</reference>
<dbReference type="InterPro" id="IPR016136">
    <property type="entry name" value="DNA_helicase_N/primase_C"/>
</dbReference>
<evidence type="ECO:0000256" key="13">
    <source>
        <dbReference type="RuleBase" id="RU362085"/>
    </source>
</evidence>
<evidence type="ECO:0000259" key="15">
    <source>
        <dbReference type="PROSITE" id="PS51199"/>
    </source>
</evidence>
<dbReference type="GO" id="GO:1990077">
    <property type="term" value="C:primosome complex"/>
    <property type="evidence" value="ECO:0007669"/>
    <property type="project" value="UniProtKB-UniRule"/>
</dbReference>
<evidence type="ECO:0000313" key="16">
    <source>
        <dbReference type="EMBL" id="HIU55019.1"/>
    </source>
</evidence>
<dbReference type="PANTHER" id="PTHR30153:SF2">
    <property type="entry name" value="REPLICATIVE DNA HELICASE"/>
    <property type="match status" value="1"/>
</dbReference>
<dbReference type="SUPFAM" id="SSF48024">
    <property type="entry name" value="N-terminal domain of DnaB helicase"/>
    <property type="match status" value="1"/>
</dbReference>
<evidence type="ECO:0000256" key="2">
    <source>
        <dbReference type="ARBA" id="ARBA00022515"/>
    </source>
</evidence>
<dbReference type="InterPro" id="IPR036185">
    <property type="entry name" value="DNA_heli_DnaB-like_N_sf"/>
</dbReference>
<dbReference type="PANTHER" id="PTHR30153">
    <property type="entry name" value="REPLICATIVE DNA HELICASE DNAB"/>
    <property type="match status" value="1"/>
</dbReference>
<evidence type="ECO:0000256" key="7">
    <source>
        <dbReference type="ARBA" id="ARBA00022840"/>
    </source>
</evidence>
<dbReference type="GO" id="GO:0043139">
    <property type="term" value="F:5'-3' DNA helicase activity"/>
    <property type="evidence" value="ECO:0007669"/>
    <property type="project" value="UniProtKB-EC"/>
</dbReference>
<name>A0A9D1M7E3_9BACT</name>
<comment type="catalytic activity">
    <reaction evidence="11 13">
        <text>ATP + H2O = ADP + phosphate + H(+)</text>
        <dbReference type="Rhea" id="RHEA:13065"/>
        <dbReference type="ChEBI" id="CHEBI:15377"/>
        <dbReference type="ChEBI" id="CHEBI:15378"/>
        <dbReference type="ChEBI" id="CHEBI:30616"/>
        <dbReference type="ChEBI" id="CHEBI:43474"/>
        <dbReference type="ChEBI" id="CHEBI:456216"/>
        <dbReference type="EC" id="5.6.2.3"/>
    </reaction>
</comment>
<keyword evidence="4 13" id="KW-0547">Nucleotide-binding</keyword>
<dbReference type="Gene3D" id="1.10.860.10">
    <property type="entry name" value="DNAb Helicase, Chain A"/>
    <property type="match status" value="1"/>
</dbReference>